<dbReference type="Proteomes" id="UP000431401">
    <property type="component" value="Unassembled WGS sequence"/>
</dbReference>
<dbReference type="NCBIfam" id="TIGR03221">
    <property type="entry name" value="muco_delta"/>
    <property type="match status" value="1"/>
</dbReference>
<accession>A0A7K0DNL3</accession>
<evidence type="ECO:0000256" key="7">
    <source>
        <dbReference type="ARBA" id="ARBA00023235"/>
    </source>
</evidence>
<dbReference type="InterPro" id="IPR026029">
    <property type="entry name" value="MLI_dom"/>
</dbReference>
<dbReference type="EC" id="5.3.3.4" evidence="5 8"/>
<dbReference type="EMBL" id="WEGI01000006">
    <property type="protein sequence ID" value="MQY27277.1"/>
    <property type="molecule type" value="Genomic_DNA"/>
</dbReference>
<dbReference type="GO" id="GO:0016159">
    <property type="term" value="F:muconolactone delta-isomerase activity"/>
    <property type="evidence" value="ECO:0007669"/>
    <property type="project" value="UniProtKB-UniRule"/>
</dbReference>
<keyword evidence="11" id="KW-1185">Reference proteome</keyword>
<evidence type="ECO:0000256" key="3">
    <source>
        <dbReference type="ARBA" id="ARBA00010882"/>
    </source>
</evidence>
<feature type="domain" description="Muconolactone isomerase" evidence="9">
    <location>
        <begin position="3"/>
        <end position="90"/>
    </location>
</feature>
<organism evidence="10 11">
    <name type="scientific">Nocardia aurantia</name>
    <dbReference type="NCBI Taxonomy" id="2585199"/>
    <lineage>
        <taxon>Bacteria</taxon>
        <taxon>Bacillati</taxon>
        <taxon>Actinomycetota</taxon>
        <taxon>Actinomycetes</taxon>
        <taxon>Mycobacteriales</taxon>
        <taxon>Nocardiaceae</taxon>
        <taxon>Nocardia</taxon>
    </lineage>
</organism>
<evidence type="ECO:0000313" key="11">
    <source>
        <dbReference type="Proteomes" id="UP000431401"/>
    </source>
</evidence>
<evidence type="ECO:0000256" key="4">
    <source>
        <dbReference type="ARBA" id="ARBA00011365"/>
    </source>
</evidence>
<dbReference type="OrthoDB" id="2889526at2"/>
<dbReference type="SUPFAM" id="SSF54909">
    <property type="entry name" value="Dimeric alpha+beta barrel"/>
    <property type="match status" value="1"/>
</dbReference>
<name>A0A7K0DNL3_9NOCA</name>
<comment type="caution">
    <text evidence="10">The sequence shown here is derived from an EMBL/GenBank/DDBJ whole genome shotgun (WGS) entry which is preliminary data.</text>
</comment>
<dbReference type="InterPro" id="IPR003464">
    <property type="entry name" value="Muconolactone_d_Isoase"/>
</dbReference>
<gene>
    <name evidence="10" type="primary">catC</name>
    <name evidence="10" type="ORF">NRB56_28600</name>
</gene>
<comment type="similarity">
    <text evidence="3">Belongs to the muconolactone Delta-isomerase family.</text>
</comment>
<sequence length="104" mass="11951">MALYHVRMDVSIPGSLDPARRAEIVAREKVYSQDLQRAGTWRHLWRIVGQYSNISVFDVASADELHEILWNLPLFPYMRLEILPLTSHDSAVADETERRVTATS</sequence>
<dbReference type="UniPathway" id="UPA00157">
    <property type="reaction ID" value="UER00260"/>
</dbReference>
<evidence type="ECO:0000256" key="2">
    <source>
        <dbReference type="ARBA" id="ARBA00005193"/>
    </source>
</evidence>
<evidence type="ECO:0000256" key="8">
    <source>
        <dbReference type="NCBIfam" id="TIGR03221"/>
    </source>
</evidence>
<evidence type="ECO:0000313" key="10">
    <source>
        <dbReference type="EMBL" id="MQY27277.1"/>
    </source>
</evidence>
<comment type="subunit">
    <text evidence="4">Homodecamer.</text>
</comment>
<dbReference type="GO" id="GO:0042952">
    <property type="term" value="P:beta-ketoadipate pathway"/>
    <property type="evidence" value="ECO:0007669"/>
    <property type="project" value="UniProtKB-UniRule"/>
</dbReference>
<dbReference type="Pfam" id="PF02426">
    <property type="entry name" value="MIase"/>
    <property type="match status" value="1"/>
</dbReference>
<keyword evidence="7 10" id="KW-0413">Isomerase</keyword>
<dbReference type="InterPro" id="IPR011008">
    <property type="entry name" value="Dimeric_a/b-barrel"/>
</dbReference>
<dbReference type="PIRSF" id="PIRSF001486">
    <property type="entry name" value="CatC"/>
    <property type="match status" value="1"/>
</dbReference>
<comment type="catalytic activity">
    <reaction evidence="1">
        <text>(S)-muconolactone = (4,5-dihydro-5-oxofuran-2-yl)-acetate</text>
        <dbReference type="Rhea" id="RHEA:12348"/>
        <dbReference type="ChEBI" id="CHEBI:58425"/>
        <dbReference type="ChEBI" id="CHEBI:58736"/>
        <dbReference type="EC" id="5.3.3.4"/>
    </reaction>
</comment>
<dbReference type="AlphaFoldDB" id="A0A7K0DNL3"/>
<evidence type="ECO:0000256" key="6">
    <source>
        <dbReference type="ARBA" id="ARBA00022797"/>
    </source>
</evidence>
<dbReference type="Gene3D" id="3.30.70.1060">
    <property type="entry name" value="Dimeric alpha+beta barrel"/>
    <property type="match status" value="1"/>
</dbReference>
<protein>
    <recommendedName>
        <fullName evidence="5 8">Muconolactone Delta-isomerase</fullName>
        <ecNumber evidence="5 8">5.3.3.4</ecNumber>
    </recommendedName>
</protein>
<proteinExistence type="inferred from homology"/>
<evidence type="ECO:0000259" key="9">
    <source>
        <dbReference type="Pfam" id="PF02426"/>
    </source>
</evidence>
<reference evidence="10 11" key="1">
    <citation type="submission" date="2019-10" db="EMBL/GenBank/DDBJ databases">
        <title>Nocardia macrotermitis sp. nov. and Nocardia aurantia sp. nov., isolated from the gut of fungus growing-termite Macrotermes natalensis.</title>
        <authorList>
            <person name="Benndorf R."/>
            <person name="Schwitalla J."/>
            <person name="Martin K."/>
            <person name="De Beer W."/>
            <person name="Kaster A.-K."/>
            <person name="Vollmers J."/>
            <person name="Poulsen M."/>
            <person name="Beemelmanns C."/>
        </authorList>
    </citation>
    <scope>NUCLEOTIDE SEQUENCE [LARGE SCALE GENOMIC DNA]</scope>
    <source>
        <strain evidence="10 11">RB56</strain>
    </source>
</reference>
<dbReference type="RefSeq" id="WP_153342300.1">
    <property type="nucleotide sequence ID" value="NZ_WEGI01000006.1"/>
</dbReference>
<comment type="pathway">
    <text evidence="2">Aromatic compound metabolism; beta-ketoadipate pathway; 5-oxo-4,5-dihydro-2-furylacetate from catechol: step 3/3.</text>
</comment>
<evidence type="ECO:0000256" key="5">
    <source>
        <dbReference type="ARBA" id="ARBA00012070"/>
    </source>
</evidence>
<keyword evidence="6" id="KW-0058">Aromatic hydrocarbons catabolism</keyword>
<evidence type="ECO:0000256" key="1">
    <source>
        <dbReference type="ARBA" id="ARBA00001739"/>
    </source>
</evidence>